<organism evidence="1 2">
    <name type="scientific">Colletotrichum destructivum</name>
    <dbReference type="NCBI Taxonomy" id="34406"/>
    <lineage>
        <taxon>Eukaryota</taxon>
        <taxon>Fungi</taxon>
        <taxon>Dikarya</taxon>
        <taxon>Ascomycota</taxon>
        <taxon>Pezizomycotina</taxon>
        <taxon>Sordariomycetes</taxon>
        <taxon>Hypocreomycetidae</taxon>
        <taxon>Glomerellales</taxon>
        <taxon>Glomerellaceae</taxon>
        <taxon>Colletotrichum</taxon>
        <taxon>Colletotrichum destructivum species complex</taxon>
    </lineage>
</organism>
<reference evidence="2" key="1">
    <citation type="journal article" date="2023" name="bioRxiv">
        <title>Complete genome of the Medicago anthracnose fungus, Colletotrichum destructivum, reveals a mini-chromosome-like region within a core chromosome.</title>
        <authorList>
            <person name="Lapalu N."/>
            <person name="Simon A."/>
            <person name="Lu A."/>
            <person name="Plaumann P.-L."/>
            <person name="Amselem J."/>
            <person name="Pigne S."/>
            <person name="Auger A."/>
            <person name="Koch C."/>
            <person name="Dallery J.-F."/>
            <person name="O'Connell R.J."/>
        </authorList>
    </citation>
    <scope>NUCLEOTIDE SEQUENCE [LARGE SCALE GENOMIC DNA]</scope>
    <source>
        <strain evidence="2">CBS 520.97</strain>
    </source>
</reference>
<dbReference type="RefSeq" id="XP_062776115.1">
    <property type="nucleotide sequence ID" value="XM_062920064.1"/>
</dbReference>
<name>A0AAX4I678_9PEZI</name>
<protein>
    <submittedName>
        <fullName evidence="1">Uncharacterized protein</fullName>
    </submittedName>
</protein>
<evidence type="ECO:0000313" key="1">
    <source>
        <dbReference type="EMBL" id="WQF78891.1"/>
    </source>
</evidence>
<gene>
    <name evidence="1" type="ORF">CDEST_03905</name>
</gene>
<dbReference type="AlphaFoldDB" id="A0AAX4I678"/>
<dbReference type="Proteomes" id="UP001322277">
    <property type="component" value="Chromosome 2"/>
</dbReference>
<proteinExistence type="predicted"/>
<dbReference type="EMBL" id="CP137306">
    <property type="protein sequence ID" value="WQF78891.1"/>
    <property type="molecule type" value="Genomic_DNA"/>
</dbReference>
<accession>A0AAX4I678</accession>
<dbReference type="KEGG" id="cdet:87940408"/>
<sequence>MKRAGSLRVVRRFIFHRLTKVYQGEAIRQLGGYDFPKPTCADFFCSYRRGAHIHPAATDVFVKAGHGAGMPPGPHLSATCCHLMTRN</sequence>
<evidence type="ECO:0000313" key="2">
    <source>
        <dbReference type="Proteomes" id="UP001322277"/>
    </source>
</evidence>
<dbReference type="GeneID" id="87940408"/>
<keyword evidence="2" id="KW-1185">Reference proteome</keyword>